<dbReference type="Pfam" id="PF01205">
    <property type="entry name" value="Impact_N"/>
    <property type="match status" value="1"/>
</dbReference>
<organism evidence="4 5">
    <name type="scientific">Thalassiosira oceanica</name>
    <name type="common">Marine diatom</name>
    <dbReference type="NCBI Taxonomy" id="159749"/>
    <lineage>
        <taxon>Eukaryota</taxon>
        <taxon>Sar</taxon>
        <taxon>Stramenopiles</taxon>
        <taxon>Ochrophyta</taxon>
        <taxon>Bacillariophyta</taxon>
        <taxon>Coscinodiscophyceae</taxon>
        <taxon>Thalassiosirophycidae</taxon>
        <taxon>Thalassiosirales</taxon>
        <taxon>Thalassiosiraceae</taxon>
        <taxon>Thalassiosira</taxon>
    </lineage>
</organism>
<dbReference type="eggNOG" id="KOG3299">
    <property type="taxonomic scope" value="Eukaryota"/>
</dbReference>
<feature type="non-terminal residue" evidence="4">
    <location>
        <position position="1"/>
    </location>
</feature>
<dbReference type="InterPro" id="IPR020568">
    <property type="entry name" value="Ribosomal_Su5_D2-typ_SF"/>
</dbReference>
<dbReference type="InterPro" id="IPR001498">
    <property type="entry name" value="Impact_N"/>
</dbReference>
<dbReference type="OrthoDB" id="69641at2759"/>
<comment type="similarity">
    <text evidence="1">Belongs to the IMPACT family.</text>
</comment>
<feature type="domain" description="RWD" evidence="3">
    <location>
        <begin position="11"/>
        <end position="131"/>
    </location>
</feature>
<dbReference type="AlphaFoldDB" id="K0R0W4"/>
<comment type="caution">
    <text evidence="4">The sequence shown here is derived from an EMBL/GenBank/DDBJ whole genome shotgun (WGS) entry which is preliminary data.</text>
</comment>
<evidence type="ECO:0000256" key="1">
    <source>
        <dbReference type="ARBA" id="ARBA00007665"/>
    </source>
</evidence>
<feature type="region of interest" description="Disordered" evidence="2">
    <location>
        <begin position="130"/>
        <end position="162"/>
    </location>
</feature>
<dbReference type="Proteomes" id="UP000266841">
    <property type="component" value="Unassembled WGS sequence"/>
</dbReference>
<dbReference type="GO" id="GO:0006446">
    <property type="term" value="P:regulation of translational initiation"/>
    <property type="evidence" value="ECO:0007669"/>
    <property type="project" value="TreeGrafter"/>
</dbReference>
<evidence type="ECO:0000259" key="3">
    <source>
        <dbReference type="PROSITE" id="PS50908"/>
    </source>
</evidence>
<dbReference type="InterPro" id="IPR036956">
    <property type="entry name" value="Impact_N_sf"/>
</dbReference>
<sequence length="313" mass="34413">SEAMAIERRVEEIDALLAYYGEENVSSSLVTATLASPGGPWFVRLGLPPGEEPCAAEVAVPTLEIQLANDYPLGESPPTPVLHNFTLSPSARAELLSEMVEAYEADMEVGILWGEMCNDRLSTMRDMLRESKEMSPDKDVSASDDGRNGRNGSKVRSFIPPSGKYGQPIRHFNEEIISCRENRRTFLSTDPFRPPRSGPGELFVAHVCECTRFEHVQTALAQLLFENKKVSKASHNMFAYSMTLSDGTKIKDNDDDGEGGSGAKLAMLLELTKVDNVLVVVSRWFGGLHLGNSRFKYIAQVGRDGLEKAGLLK</sequence>
<dbReference type="GO" id="GO:0140469">
    <property type="term" value="P:GCN2-mediated signaling"/>
    <property type="evidence" value="ECO:0007669"/>
    <property type="project" value="TreeGrafter"/>
</dbReference>
<dbReference type="InterPro" id="IPR023582">
    <property type="entry name" value="Impact"/>
</dbReference>
<name>K0R0W4_THAOC</name>
<dbReference type="InterPro" id="IPR006575">
    <property type="entry name" value="RWD_dom"/>
</dbReference>
<keyword evidence="5" id="KW-1185">Reference proteome</keyword>
<evidence type="ECO:0000313" key="5">
    <source>
        <dbReference type="Proteomes" id="UP000266841"/>
    </source>
</evidence>
<accession>K0R0W4</accession>
<dbReference type="EMBL" id="AGNL01048145">
    <property type="protein sequence ID" value="EJK45913.1"/>
    <property type="molecule type" value="Genomic_DNA"/>
</dbReference>
<dbReference type="PROSITE" id="PS50908">
    <property type="entry name" value="RWD"/>
    <property type="match status" value="1"/>
</dbReference>
<dbReference type="PANTHER" id="PTHR16301:SF25">
    <property type="entry name" value="PROTEIN IMPACT"/>
    <property type="match status" value="1"/>
</dbReference>
<dbReference type="SUPFAM" id="SSF54211">
    <property type="entry name" value="Ribosomal protein S5 domain 2-like"/>
    <property type="match status" value="1"/>
</dbReference>
<reference evidence="4 5" key="1">
    <citation type="journal article" date="2012" name="Genome Biol.">
        <title>Genome and low-iron response of an oceanic diatom adapted to chronic iron limitation.</title>
        <authorList>
            <person name="Lommer M."/>
            <person name="Specht M."/>
            <person name="Roy A.S."/>
            <person name="Kraemer L."/>
            <person name="Andreson R."/>
            <person name="Gutowska M.A."/>
            <person name="Wolf J."/>
            <person name="Bergner S.V."/>
            <person name="Schilhabel M.B."/>
            <person name="Klostermeier U.C."/>
            <person name="Beiko R.G."/>
            <person name="Rosenstiel P."/>
            <person name="Hippler M."/>
            <person name="Laroche J."/>
        </authorList>
    </citation>
    <scope>NUCLEOTIDE SEQUENCE [LARGE SCALE GENOMIC DNA]</scope>
    <source>
        <strain evidence="4 5">CCMP1005</strain>
    </source>
</reference>
<evidence type="ECO:0000256" key="2">
    <source>
        <dbReference type="SAM" id="MobiDB-lite"/>
    </source>
</evidence>
<protein>
    <recommendedName>
        <fullName evidence="3">RWD domain-containing protein</fullName>
    </recommendedName>
</protein>
<dbReference type="GO" id="GO:0005737">
    <property type="term" value="C:cytoplasm"/>
    <property type="evidence" value="ECO:0007669"/>
    <property type="project" value="TreeGrafter"/>
</dbReference>
<gene>
    <name evidence="4" type="ORF">THAOC_35448</name>
</gene>
<evidence type="ECO:0000313" key="4">
    <source>
        <dbReference type="EMBL" id="EJK45913.1"/>
    </source>
</evidence>
<feature type="compositionally biased region" description="Basic and acidic residues" evidence="2">
    <location>
        <begin position="130"/>
        <end position="148"/>
    </location>
</feature>
<dbReference type="PANTHER" id="PTHR16301">
    <property type="entry name" value="IMPACT-RELATED"/>
    <property type="match status" value="1"/>
</dbReference>
<proteinExistence type="inferred from homology"/>
<dbReference type="Gene3D" id="3.30.230.30">
    <property type="entry name" value="Impact, N-terminal domain"/>
    <property type="match status" value="1"/>
</dbReference>